<keyword evidence="4" id="KW-0663">Pyridoxal phosphate</keyword>
<keyword evidence="8" id="KW-0032">Aminotransferase</keyword>
<evidence type="ECO:0000259" key="7">
    <source>
        <dbReference type="Pfam" id="PF03711"/>
    </source>
</evidence>
<dbReference type="Pfam" id="PF01276">
    <property type="entry name" value="OKR_DC_1"/>
    <property type="match status" value="1"/>
</dbReference>
<dbReference type="InterPro" id="IPR036633">
    <property type="entry name" value="Prn/Lys/Arg_de-COase_C_sf"/>
</dbReference>
<dbReference type="GO" id="GO:0016831">
    <property type="term" value="F:carboxy-lyase activity"/>
    <property type="evidence" value="ECO:0007669"/>
    <property type="project" value="UniProtKB-KW"/>
</dbReference>
<dbReference type="Proteomes" id="UP000481030">
    <property type="component" value="Unassembled WGS sequence"/>
</dbReference>
<dbReference type="InterPro" id="IPR015424">
    <property type="entry name" value="PyrdxlP-dep_Trfase"/>
</dbReference>
<protein>
    <submittedName>
        <fullName evidence="8">Aminotransferase class I/II-fold pyridoxal phosphate-dependent enzyme</fullName>
    </submittedName>
</protein>
<comment type="caution">
    <text evidence="8">The sequence shown here is derived from an EMBL/GenBank/DDBJ whole genome shotgun (WGS) entry which is preliminary data.</text>
</comment>
<dbReference type="InterPro" id="IPR015421">
    <property type="entry name" value="PyrdxlP-dep_Trfase_major"/>
</dbReference>
<sequence>MNQNKLPLFEALQTHANGNPISFHVPGHKYGNLIPEQAKEYYQHLLKLDATELNGLDDLHSPEGAIFEAEKLLAEFYQAKKSFFLINGSTVGNLAMIMAAIGENDTVLIQRNCHKSILNGIHLVKANPVFLGPDYDEDWGVAGGVSVETVKLAIQEFPNAKAIILTYPNYYGMVYELEELIHYAQSKGIPVLVDEAHGAHFAGSRLFPPSAVQLNADLVVQSAHKTLPAMTMGAYLHFNSKLLSEKRVRHFLQILQSSSPSYPIMASLDIARHYLATYSDKDMEYLLQKVNEFRRRLQQIKGIKVLSYHKGLGDPLKVTIQSTTGLSGYELQSMLEGVGVYTEMADPYNVLLVFPLIKANMELSIEEMTAHFEKALQSIPNSLMSKIIPFKKPSISKLALSANQMADRESVSIPLEEATGKICAQLIIPYPPGIPLLFPGEIVRKEDIGNIHLLLQTGARFQGGEHLKYGRLDIFPE</sequence>
<accession>A0A6L3UXQ4</accession>
<dbReference type="EMBL" id="WBOS01000023">
    <property type="protein sequence ID" value="KAB2328870.1"/>
    <property type="molecule type" value="Genomic_DNA"/>
</dbReference>
<dbReference type="SUPFAM" id="SSF55904">
    <property type="entry name" value="Ornithine decarboxylase C-terminal domain"/>
    <property type="match status" value="1"/>
</dbReference>
<evidence type="ECO:0000313" key="8">
    <source>
        <dbReference type="EMBL" id="KAB2328870.1"/>
    </source>
</evidence>
<keyword evidence="5" id="KW-0456">Lyase</keyword>
<keyword evidence="3" id="KW-0210">Decarboxylase</keyword>
<name>A0A6L3UXQ4_9BACI</name>
<evidence type="ECO:0000259" key="6">
    <source>
        <dbReference type="Pfam" id="PF01276"/>
    </source>
</evidence>
<dbReference type="RefSeq" id="WP_151537345.1">
    <property type="nucleotide sequence ID" value="NZ_WBOS01000023.1"/>
</dbReference>
<evidence type="ECO:0000256" key="2">
    <source>
        <dbReference type="ARBA" id="ARBA00010671"/>
    </source>
</evidence>
<evidence type="ECO:0000256" key="3">
    <source>
        <dbReference type="ARBA" id="ARBA00022793"/>
    </source>
</evidence>
<dbReference type="CDD" id="cd00615">
    <property type="entry name" value="Orn_deC_like"/>
    <property type="match status" value="1"/>
</dbReference>
<dbReference type="PANTHER" id="PTHR43277:SF3">
    <property type="entry name" value="DECARBOXYLASE, PUTATIVE-RELATED"/>
    <property type="match status" value="1"/>
</dbReference>
<keyword evidence="8" id="KW-0808">Transferase</keyword>
<evidence type="ECO:0000256" key="5">
    <source>
        <dbReference type="ARBA" id="ARBA00023239"/>
    </source>
</evidence>
<dbReference type="Pfam" id="PF03711">
    <property type="entry name" value="OKR_DC_1_C"/>
    <property type="match status" value="1"/>
</dbReference>
<feature type="domain" description="Orn/Lys/Arg decarboxylases family 1 pyridoxal-P attachment site" evidence="6">
    <location>
        <begin position="7"/>
        <end position="306"/>
    </location>
</feature>
<gene>
    <name evidence="8" type="ORF">F7731_24155</name>
</gene>
<dbReference type="InterPro" id="IPR052357">
    <property type="entry name" value="Orn_Lys_Arg_decarboxylase-I"/>
</dbReference>
<dbReference type="Gene3D" id="3.90.105.10">
    <property type="entry name" value="Molybdopterin biosynthesis moea protein, domain 2"/>
    <property type="match status" value="1"/>
</dbReference>
<feature type="domain" description="Orn/Lys/Arg decarboxylase C-terminal" evidence="7">
    <location>
        <begin position="399"/>
        <end position="452"/>
    </location>
</feature>
<reference evidence="8 9" key="1">
    <citation type="journal article" date="2016" name="Antonie Van Leeuwenhoek">
        <title>Bacillus depressus sp. nov., isolated from soil of a sunflower field.</title>
        <authorList>
            <person name="Wei X."/>
            <person name="Xin D."/>
            <person name="Xin Y."/>
            <person name="Zhang H."/>
            <person name="Wang T."/>
            <person name="Zhang J."/>
        </authorList>
    </citation>
    <scope>NUCLEOTIDE SEQUENCE [LARGE SCALE GENOMIC DNA]</scope>
    <source>
        <strain evidence="8 9">BZ1</strain>
    </source>
</reference>
<comment type="similarity">
    <text evidence="2">Belongs to the Orn/Lys/Arg decarboxylase class-I family.</text>
</comment>
<dbReference type="OrthoDB" id="9815233at2"/>
<dbReference type="InterPro" id="IPR008286">
    <property type="entry name" value="Prn/Lys/Arg_de-COase_C"/>
</dbReference>
<keyword evidence="9" id="KW-1185">Reference proteome</keyword>
<dbReference type="SUPFAM" id="SSF53383">
    <property type="entry name" value="PLP-dependent transferases"/>
    <property type="match status" value="1"/>
</dbReference>
<evidence type="ECO:0000313" key="9">
    <source>
        <dbReference type="Proteomes" id="UP000481030"/>
    </source>
</evidence>
<comment type="cofactor">
    <cofactor evidence="1">
        <name>pyridoxal 5'-phosphate</name>
        <dbReference type="ChEBI" id="CHEBI:597326"/>
    </cofactor>
</comment>
<dbReference type="Gene3D" id="3.40.640.10">
    <property type="entry name" value="Type I PLP-dependent aspartate aminotransferase-like (Major domain)"/>
    <property type="match status" value="1"/>
</dbReference>
<dbReference type="PANTHER" id="PTHR43277">
    <property type="entry name" value="ARGININE DECARBOXYLASE"/>
    <property type="match status" value="1"/>
</dbReference>
<evidence type="ECO:0000256" key="1">
    <source>
        <dbReference type="ARBA" id="ARBA00001933"/>
    </source>
</evidence>
<dbReference type="AlphaFoldDB" id="A0A6L3UXQ4"/>
<evidence type="ECO:0000256" key="4">
    <source>
        <dbReference type="ARBA" id="ARBA00022898"/>
    </source>
</evidence>
<dbReference type="GO" id="GO:0008483">
    <property type="term" value="F:transaminase activity"/>
    <property type="evidence" value="ECO:0007669"/>
    <property type="project" value="UniProtKB-KW"/>
</dbReference>
<dbReference type="InterPro" id="IPR000310">
    <property type="entry name" value="Orn/Lys/Arg_deCO2ase_major_dom"/>
</dbReference>
<organism evidence="8 9">
    <name type="scientific">Cytobacillus depressus</name>
    <dbReference type="NCBI Taxonomy" id="1602942"/>
    <lineage>
        <taxon>Bacteria</taxon>
        <taxon>Bacillati</taxon>
        <taxon>Bacillota</taxon>
        <taxon>Bacilli</taxon>
        <taxon>Bacillales</taxon>
        <taxon>Bacillaceae</taxon>
        <taxon>Cytobacillus</taxon>
    </lineage>
</organism>
<proteinExistence type="inferred from homology"/>